<comment type="subcellular location">
    <subcellularLocation>
        <location evidence="1">Cell membrane</location>
        <topology evidence="1">Single-pass type II membrane protein</topology>
    </subcellularLocation>
</comment>
<evidence type="ECO:0000256" key="1">
    <source>
        <dbReference type="ARBA" id="ARBA00004401"/>
    </source>
</evidence>
<dbReference type="GO" id="GO:0051301">
    <property type="term" value="P:cell division"/>
    <property type="evidence" value="ECO:0007669"/>
    <property type="project" value="UniProtKB-KW"/>
</dbReference>
<evidence type="ECO:0000313" key="10">
    <source>
        <dbReference type="EMBL" id="HIU95479.1"/>
    </source>
</evidence>
<evidence type="ECO:0000256" key="7">
    <source>
        <dbReference type="ARBA" id="ARBA00023306"/>
    </source>
</evidence>
<accession>A0A9D1N669</accession>
<comment type="caution">
    <text evidence="10">The sequence shown here is derived from an EMBL/GenBank/DDBJ whole genome shotgun (WGS) entry which is preliminary data.</text>
</comment>
<dbReference type="AlphaFoldDB" id="A0A9D1N669"/>
<sequence length="150" mass="17116">MIAPERWYEYQEKYQKYGLDMKPQPEPERRSRRKRRTKKVALPLGNGKKAAFSLVLVAGIAMIMLIIITAYSATLRYDINSMIRENSALMGEIENLQVKVYSANNVDRIESKATSELKMIYPGDGDKVYISGSDIPEDGFADIIKEKAYK</sequence>
<organism evidence="10 11">
    <name type="scientific">Candidatus Allocopromorpha excrementipullorum</name>
    <dbReference type="NCBI Taxonomy" id="2840743"/>
    <lineage>
        <taxon>Bacteria</taxon>
        <taxon>Bacillati</taxon>
        <taxon>Bacillota</taxon>
        <taxon>Clostridia</taxon>
        <taxon>Eubacteriales</taxon>
        <taxon>Eubacteriaceae</taxon>
        <taxon>Eubacteriaceae incertae sedis</taxon>
        <taxon>Candidatus Allocopromorpha</taxon>
    </lineage>
</organism>
<keyword evidence="7" id="KW-0131">Cell cycle</keyword>
<evidence type="ECO:0000313" key="11">
    <source>
        <dbReference type="Proteomes" id="UP000824130"/>
    </source>
</evidence>
<protein>
    <submittedName>
        <fullName evidence="10">Cell division protein FtsL</fullName>
    </submittedName>
</protein>
<evidence type="ECO:0000256" key="2">
    <source>
        <dbReference type="ARBA" id="ARBA00022475"/>
    </source>
</evidence>
<evidence type="ECO:0000256" key="9">
    <source>
        <dbReference type="SAM" id="Phobius"/>
    </source>
</evidence>
<evidence type="ECO:0000256" key="4">
    <source>
        <dbReference type="ARBA" id="ARBA00022692"/>
    </source>
</evidence>
<feature type="transmembrane region" description="Helical" evidence="9">
    <location>
        <begin position="50"/>
        <end position="74"/>
    </location>
</feature>
<dbReference type="Proteomes" id="UP000824130">
    <property type="component" value="Unassembled WGS sequence"/>
</dbReference>
<keyword evidence="3 10" id="KW-0132">Cell division</keyword>
<keyword evidence="2" id="KW-1003">Cell membrane</keyword>
<feature type="compositionally biased region" description="Basic residues" evidence="8">
    <location>
        <begin position="30"/>
        <end position="39"/>
    </location>
</feature>
<dbReference type="GO" id="GO:0005886">
    <property type="term" value="C:plasma membrane"/>
    <property type="evidence" value="ECO:0007669"/>
    <property type="project" value="UniProtKB-SubCell"/>
</dbReference>
<dbReference type="Pfam" id="PF04999">
    <property type="entry name" value="FtsL"/>
    <property type="match status" value="1"/>
</dbReference>
<dbReference type="EMBL" id="DVOB01000046">
    <property type="protein sequence ID" value="HIU95479.1"/>
    <property type="molecule type" value="Genomic_DNA"/>
</dbReference>
<dbReference type="InterPro" id="IPR011922">
    <property type="entry name" value="Cell_div_FtsL"/>
</dbReference>
<evidence type="ECO:0000256" key="3">
    <source>
        <dbReference type="ARBA" id="ARBA00022618"/>
    </source>
</evidence>
<keyword evidence="6 9" id="KW-0472">Membrane</keyword>
<gene>
    <name evidence="10" type="ORF">IAD25_02025</name>
</gene>
<proteinExistence type="predicted"/>
<evidence type="ECO:0000256" key="6">
    <source>
        <dbReference type="ARBA" id="ARBA00023136"/>
    </source>
</evidence>
<name>A0A9D1N669_9FIRM</name>
<feature type="region of interest" description="Disordered" evidence="8">
    <location>
        <begin position="19"/>
        <end position="39"/>
    </location>
</feature>
<keyword evidence="5 9" id="KW-1133">Transmembrane helix</keyword>
<reference evidence="10" key="2">
    <citation type="journal article" date="2021" name="PeerJ">
        <title>Extensive microbial diversity within the chicken gut microbiome revealed by metagenomics and culture.</title>
        <authorList>
            <person name="Gilroy R."/>
            <person name="Ravi A."/>
            <person name="Getino M."/>
            <person name="Pursley I."/>
            <person name="Horton D.L."/>
            <person name="Alikhan N.F."/>
            <person name="Baker D."/>
            <person name="Gharbi K."/>
            <person name="Hall N."/>
            <person name="Watson M."/>
            <person name="Adriaenssens E.M."/>
            <person name="Foster-Nyarko E."/>
            <person name="Jarju S."/>
            <person name="Secka A."/>
            <person name="Antonio M."/>
            <person name="Oren A."/>
            <person name="Chaudhuri R.R."/>
            <person name="La Ragione R."/>
            <person name="Hildebrand F."/>
            <person name="Pallen M.J."/>
        </authorList>
    </citation>
    <scope>NUCLEOTIDE SEQUENCE</scope>
    <source>
        <strain evidence="10">ChiSjej4B22-8349</strain>
    </source>
</reference>
<reference evidence="10" key="1">
    <citation type="submission" date="2020-10" db="EMBL/GenBank/DDBJ databases">
        <authorList>
            <person name="Gilroy R."/>
        </authorList>
    </citation>
    <scope>NUCLEOTIDE SEQUENCE</scope>
    <source>
        <strain evidence="10">ChiSjej4B22-8349</strain>
    </source>
</reference>
<keyword evidence="4 9" id="KW-0812">Transmembrane</keyword>
<evidence type="ECO:0000256" key="5">
    <source>
        <dbReference type="ARBA" id="ARBA00022989"/>
    </source>
</evidence>
<evidence type="ECO:0000256" key="8">
    <source>
        <dbReference type="SAM" id="MobiDB-lite"/>
    </source>
</evidence>